<sequence>MALRESNNLPTTASLKYSKKLRYVCICVGLLVNSCALSTTFSLHFIIRSPLPPVTPSPSSVVLLIPSSELDVECVACCAIISHILGRKLTISLKPSYDDGVVPLVDKTLSENDYYLIADHELRHQLPKCLEMRREMLRSAGREKPTYDKHERVVFAATLVFANSCEALQLDAYRPRPGSVKAAKEGDNGVSDDSERSRGDVQQPLIVVVGNGSINCGLRKESVQWNVKCHDAGSAPLGRQPVSDAKMSCAS</sequence>
<evidence type="ECO:0000256" key="2">
    <source>
        <dbReference type="SAM" id="Phobius"/>
    </source>
</evidence>
<comment type="caution">
    <text evidence="3">The sequence shown here is derived from an EMBL/GenBank/DDBJ whole genome shotgun (WGS) entry which is preliminary data.</text>
</comment>
<feature type="transmembrane region" description="Helical" evidence="2">
    <location>
        <begin position="21"/>
        <end position="47"/>
    </location>
</feature>
<dbReference type="Proteomes" id="UP000192578">
    <property type="component" value="Unassembled WGS sequence"/>
</dbReference>
<keyword evidence="4" id="KW-1185">Reference proteome</keyword>
<gene>
    <name evidence="3" type="ORF">BV898_05878</name>
</gene>
<dbReference type="AlphaFoldDB" id="A0A1W0WY01"/>
<proteinExistence type="predicted"/>
<accession>A0A1W0WY01</accession>
<name>A0A1W0WY01_HYPEX</name>
<keyword evidence="2" id="KW-0472">Membrane</keyword>
<keyword evidence="2" id="KW-1133">Transmembrane helix</keyword>
<feature type="compositionally biased region" description="Basic and acidic residues" evidence="1">
    <location>
        <begin position="182"/>
        <end position="199"/>
    </location>
</feature>
<organism evidence="3 4">
    <name type="scientific">Hypsibius exemplaris</name>
    <name type="common">Freshwater tardigrade</name>
    <dbReference type="NCBI Taxonomy" id="2072580"/>
    <lineage>
        <taxon>Eukaryota</taxon>
        <taxon>Metazoa</taxon>
        <taxon>Ecdysozoa</taxon>
        <taxon>Tardigrada</taxon>
        <taxon>Eutardigrada</taxon>
        <taxon>Parachela</taxon>
        <taxon>Hypsibioidea</taxon>
        <taxon>Hypsibiidae</taxon>
        <taxon>Hypsibius</taxon>
    </lineage>
</organism>
<reference evidence="4" key="1">
    <citation type="submission" date="2017-01" db="EMBL/GenBank/DDBJ databases">
        <title>Comparative genomics of anhydrobiosis in the tardigrade Hypsibius dujardini.</title>
        <authorList>
            <person name="Yoshida Y."/>
            <person name="Koutsovoulos G."/>
            <person name="Laetsch D."/>
            <person name="Stevens L."/>
            <person name="Kumar S."/>
            <person name="Horikawa D."/>
            <person name="Ishino K."/>
            <person name="Komine S."/>
            <person name="Tomita M."/>
            <person name="Blaxter M."/>
            <person name="Arakawa K."/>
        </authorList>
    </citation>
    <scope>NUCLEOTIDE SEQUENCE [LARGE SCALE GENOMIC DNA]</scope>
    <source>
        <strain evidence="4">Z151</strain>
    </source>
</reference>
<evidence type="ECO:0000313" key="4">
    <source>
        <dbReference type="Proteomes" id="UP000192578"/>
    </source>
</evidence>
<evidence type="ECO:0000313" key="3">
    <source>
        <dbReference type="EMBL" id="OQV20085.1"/>
    </source>
</evidence>
<feature type="region of interest" description="Disordered" evidence="1">
    <location>
        <begin position="178"/>
        <end position="202"/>
    </location>
</feature>
<protein>
    <submittedName>
        <fullName evidence="3">Uncharacterized protein</fullName>
    </submittedName>
</protein>
<keyword evidence="2" id="KW-0812">Transmembrane</keyword>
<evidence type="ECO:0000256" key="1">
    <source>
        <dbReference type="SAM" id="MobiDB-lite"/>
    </source>
</evidence>
<dbReference type="EMBL" id="MTYJ01000033">
    <property type="protein sequence ID" value="OQV20085.1"/>
    <property type="molecule type" value="Genomic_DNA"/>
</dbReference>